<comment type="caution">
    <text evidence="1">The sequence shown here is derived from an EMBL/GenBank/DDBJ whole genome shotgun (WGS) entry which is preliminary data.</text>
</comment>
<keyword evidence="2" id="KW-1185">Reference proteome</keyword>
<proteinExistence type="predicted"/>
<gene>
    <name evidence="1" type="ORF">E2C01_049115</name>
</gene>
<sequence length="57" mass="6459">MMIGPGRRLLTIYPSTYGHQPTTSSPLAAWTVPRNPKGTSWASLERLLLRYGTRLRM</sequence>
<reference evidence="1 2" key="1">
    <citation type="submission" date="2019-05" db="EMBL/GenBank/DDBJ databases">
        <title>Another draft genome of Portunus trituberculatus and its Hox gene families provides insights of decapod evolution.</title>
        <authorList>
            <person name="Jeong J.-H."/>
            <person name="Song I."/>
            <person name="Kim S."/>
            <person name="Choi T."/>
            <person name="Kim D."/>
            <person name="Ryu S."/>
            <person name="Kim W."/>
        </authorList>
    </citation>
    <scope>NUCLEOTIDE SEQUENCE [LARGE SCALE GENOMIC DNA]</scope>
    <source>
        <tissue evidence="1">Muscle</tissue>
    </source>
</reference>
<name>A0A5B7GF65_PORTR</name>
<evidence type="ECO:0000313" key="2">
    <source>
        <dbReference type="Proteomes" id="UP000324222"/>
    </source>
</evidence>
<evidence type="ECO:0000313" key="1">
    <source>
        <dbReference type="EMBL" id="MPC55184.1"/>
    </source>
</evidence>
<dbReference type="AlphaFoldDB" id="A0A5B7GF65"/>
<dbReference type="Proteomes" id="UP000324222">
    <property type="component" value="Unassembled WGS sequence"/>
</dbReference>
<accession>A0A5B7GF65</accession>
<organism evidence="1 2">
    <name type="scientific">Portunus trituberculatus</name>
    <name type="common">Swimming crab</name>
    <name type="synonym">Neptunus trituberculatus</name>
    <dbReference type="NCBI Taxonomy" id="210409"/>
    <lineage>
        <taxon>Eukaryota</taxon>
        <taxon>Metazoa</taxon>
        <taxon>Ecdysozoa</taxon>
        <taxon>Arthropoda</taxon>
        <taxon>Crustacea</taxon>
        <taxon>Multicrustacea</taxon>
        <taxon>Malacostraca</taxon>
        <taxon>Eumalacostraca</taxon>
        <taxon>Eucarida</taxon>
        <taxon>Decapoda</taxon>
        <taxon>Pleocyemata</taxon>
        <taxon>Brachyura</taxon>
        <taxon>Eubrachyura</taxon>
        <taxon>Portunoidea</taxon>
        <taxon>Portunidae</taxon>
        <taxon>Portuninae</taxon>
        <taxon>Portunus</taxon>
    </lineage>
</organism>
<protein>
    <submittedName>
        <fullName evidence="1">Uncharacterized protein</fullName>
    </submittedName>
</protein>
<dbReference type="EMBL" id="VSRR010012959">
    <property type="protein sequence ID" value="MPC55184.1"/>
    <property type="molecule type" value="Genomic_DNA"/>
</dbReference>